<protein>
    <submittedName>
        <fullName evidence="1">Uncharacterized protein</fullName>
    </submittedName>
</protein>
<comment type="caution">
    <text evidence="1">The sequence shown here is derived from an EMBL/GenBank/DDBJ whole genome shotgun (WGS) entry which is preliminary data.</text>
</comment>
<dbReference type="AlphaFoldDB" id="A0A1S7TW79"/>
<accession>A0A1S7TW79</accession>
<reference evidence="1" key="1">
    <citation type="submission" date="2016-01" db="EMBL/GenBank/DDBJ databases">
        <authorList>
            <person name="Regsiter A."/>
            <person name="william w."/>
        </authorList>
    </citation>
    <scope>NUCLEOTIDE SEQUENCE</scope>
    <source>
        <strain evidence="1">NCPPB 1641</strain>
    </source>
</reference>
<evidence type="ECO:0000313" key="1">
    <source>
        <dbReference type="EMBL" id="CVI58824.1"/>
    </source>
</evidence>
<proteinExistence type="predicted"/>
<dbReference type="Proteomes" id="UP000192140">
    <property type="component" value="Unassembled WGS sequence"/>
</dbReference>
<name>A0A1S7TW79_9HYPH</name>
<sequence length="54" mass="6180">MHYSALKFAYGYDMDAEFVSQLLLGDFLFAPNFCDVVRLLAHGSQYGLEPFRNT</sequence>
<keyword evidence="2" id="KW-1185">Reference proteome</keyword>
<dbReference type="EMBL" id="FCNP01000033">
    <property type="protein sequence ID" value="CVI58824.1"/>
    <property type="molecule type" value="Genomic_DNA"/>
</dbReference>
<organism evidence="1 2">
    <name type="scientific">Agrobacterium deltaense NCPPB 1641</name>
    <dbReference type="NCBI Taxonomy" id="1183425"/>
    <lineage>
        <taxon>Bacteria</taxon>
        <taxon>Pseudomonadati</taxon>
        <taxon>Pseudomonadota</taxon>
        <taxon>Alphaproteobacteria</taxon>
        <taxon>Hyphomicrobiales</taxon>
        <taxon>Rhizobiaceae</taxon>
        <taxon>Rhizobium/Agrobacterium group</taxon>
        <taxon>Agrobacterium</taxon>
    </lineage>
</organism>
<gene>
    <name evidence="1" type="ORF">AGR7A_Lc120273</name>
</gene>
<evidence type="ECO:0000313" key="2">
    <source>
        <dbReference type="Proteomes" id="UP000192140"/>
    </source>
</evidence>